<reference evidence="1 2" key="1">
    <citation type="submission" date="2020-08" db="EMBL/GenBank/DDBJ databases">
        <title>Sequencing the genomes of 1000 actinobacteria strains.</title>
        <authorList>
            <person name="Klenk H.-P."/>
        </authorList>
    </citation>
    <scope>NUCLEOTIDE SEQUENCE [LARGE SCALE GENOMIC DNA]</scope>
    <source>
        <strain evidence="1 2">DSM 44593</strain>
    </source>
</reference>
<dbReference type="Proteomes" id="UP000578077">
    <property type="component" value="Unassembled WGS sequence"/>
</dbReference>
<evidence type="ECO:0000313" key="2">
    <source>
        <dbReference type="Proteomes" id="UP000578077"/>
    </source>
</evidence>
<dbReference type="EMBL" id="JACHLY010000001">
    <property type="protein sequence ID" value="MBB5998725.1"/>
    <property type="molecule type" value="Genomic_DNA"/>
</dbReference>
<comment type="caution">
    <text evidence="1">The sequence shown here is derived from an EMBL/GenBank/DDBJ whole genome shotgun (WGS) entry which is preliminary data.</text>
</comment>
<keyword evidence="2" id="KW-1185">Reference proteome</keyword>
<accession>A0A841E6D8</accession>
<organism evidence="1 2">
    <name type="scientific">Streptomonospora salina</name>
    <dbReference type="NCBI Taxonomy" id="104205"/>
    <lineage>
        <taxon>Bacteria</taxon>
        <taxon>Bacillati</taxon>
        <taxon>Actinomycetota</taxon>
        <taxon>Actinomycetes</taxon>
        <taxon>Streptosporangiales</taxon>
        <taxon>Nocardiopsidaceae</taxon>
        <taxon>Streptomonospora</taxon>
    </lineage>
</organism>
<dbReference type="AlphaFoldDB" id="A0A841E6D8"/>
<evidence type="ECO:0000313" key="1">
    <source>
        <dbReference type="EMBL" id="MBB5998725.1"/>
    </source>
</evidence>
<protein>
    <submittedName>
        <fullName evidence="1">Uncharacterized protein</fullName>
    </submittedName>
</protein>
<name>A0A841E6D8_9ACTN</name>
<dbReference type="RefSeq" id="WP_184635168.1">
    <property type="nucleotide sequence ID" value="NZ_BAABKT010000041.1"/>
</dbReference>
<proteinExistence type="predicted"/>
<sequence>MDSEQTSPVVTVTQAGGRQLIGVSLRSGPEESSTPLRAACYRYDGDDDGAEAPILSLDQGTVHAQLSCADRGAVCEADVRTARLIAEAALGYFEAMLRARANQTAID</sequence>
<gene>
    <name evidence="1" type="ORF">HNR25_002476</name>
</gene>